<keyword evidence="1" id="KW-0472">Membrane</keyword>
<reference evidence="2 3" key="1">
    <citation type="submission" date="2021-02" db="EMBL/GenBank/DDBJ databases">
        <title>Taxonomically Unique Crown Gall-Associated Xanthomonas Stains Have Deficiency in Virulence Repertories.</title>
        <authorList>
            <person name="Mafakheri H."/>
            <person name="Taghavi S.M."/>
            <person name="Dimkic I."/>
            <person name="Nemanja K."/>
            <person name="Osdaghi E."/>
        </authorList>
    </citation>
    <scope>NUCLEOTIDE SEQUENCE [LARGE SCALE GENOMIC DNA]</scope>
    <source>
        <strain evidence="2 3">FX4</strain>
    </source>
</reference>
<organism evidence="2 3">
    <name type="scientific">Xanthomonas bonasiae</name>
    <dbReference type="NCBI Taxonomy" id="2810351"/>
    <lineage>
        <taxon>Bacteria</taxon>
        <taxon>Pseudomonadati</taxon>
        <taxon>Pseudomonadota</taxon>
        <taxon>Gammaproteobacteria</taxon>
        <taxon>Lysobacterales</taxon>
        <taxon>Lysobacteraceae</taxon>
        <taxon>Xanthomonas</taxon>
    </lineage>
</organism>
<feature type="transmembrane region" description="Helical" evidence="1">
    <location>
        <begin position="38"/>
        <end position="55"/>
    </location>
</feature>
<comment type="caution">
    <text evidence="2">The sequence shown here is derived from an EMBL/GenBank/DDBJ whole genome shotgun (WGS) entry which is preliminary data.</text>
</comment>
<dbReference type="Proteomes" id="UP000695802">
    <property type="component" value="Unassembled WGS sequence"/>
</dbReference>
<gene>
    <name evidence="2" type="ORF">JR064_07940</name>
</gene>
<name>A0ABS3B1A2_9XANT</name>
<keyword evidence="3" id="KW-1185">Reference proteome</keyword>
<keyword evidence="1" id="KW-0812">Transmembrane</keyword>
<evidence type="ECO:0000313" key="2">
    <source>
        <dbReference type="EMBL" id="MBN6102093.1"/>
    </source>
</evidence>
<protein>
    <submittedName>
        <fullName evidence="2">Uncharacterized protein</fullName>
    </submittedName>
</protein>
<dbReference type="EMBL" id="JAFIWB010000005">
    <property type="protein sequence ID" value="MBN6102093.1"/>
    <property type="molecule type" value="Genomic_DNA"/>
</dbReference>
<proteinExistence type="predicted"/>
<dbReference type="RefSeq" id="WP_206229348.1">
    <property type="nucleotide sequence ID" value="NZ_JAFIWB010000005.1"/>
</dbReference>
<feature type="transmembrane region" description="Helical" evidence="1">
    <location>
        <begin position="61"/>
        <end position="80"/>
    </location>
</feature>
<accession>A0ABS3B1A2</accession>
<sequence length="110" mass="12360">MKLRPLNKRQEKHALAWMLASLNEPIDNSWRSMLKREVVGLLVPFLVVAIVLGVMRSQSLLALFTTVGALIVGLATGIGIRHIAAARHWPVVARCLDRDKIEQRLRELDS</sequence>
<keyword evidence="1" id="KW-1133">Transmembrane helix</keyword>
<evidence type="ECO:0000256" key="1">
    <source>
        <dbReference type="SAM" id="Phobius"/>
    </source>
</evidence>
<evidence type="ECO:0000313" key="3">
    <source>
        <dbReference type="Proteomes" id="UP000695802"/>
    </source>
</evidence>